<evidence type="ECO:0000256" key="2">
    <source>
        <dbReference type="SAM" id="SignalP"/>
    </source>
</evidence>
<dbReference type="AlphaFoldDB" id="A0A918WIR1"/>
<dbReference type="RefSeq" id="WP_189411317.1">
    <property type="nucleotide sequence ID" value="NZ_BMYJ01000005.1"/>
</dbReference>
<evidence type="ECO:0000313" key="6">
    <source>
        <dbReference type="Proteomes" id="UP000638981"/>
    </source>
</evidence>
<dbReference type="InterPro" id="IPR011935">
    <property type="entry name" value="CHP02231"/>
</dbReference>
<comment type="caution">
    <text evidence="5">The sequence shown here is derived from an EMBL/GenBank/DDBJ whole genome shotgun (WGS) entry which is preliminary data.</text>
</comment>
<gene>
    <name evidence="5" type="ORF">GCM10007315_17870</name>
</gene>
<name>A0A918WIR1_9RHOB</name>
<feature type="signal peptide" evidence="2">
    <location>
        <begin position="1"/>
        <end position="18"/>
    </location>
</feature>
<dbReference type="Pfam" id="PF13598">
    <property type="entry name" value="DUF4139"/>
    <property type="match status" value="1"/>
</dbReference>
<protein>
    <recommendedName>
        <fullName evidence="7">Mucoidy inhibitor MuiA family protein</fullName>
    </recommendedName>
</protein>
<keyword evidence="1" id="KW-0175">Coiled coil</keyword>
<dbReference type="PANTHER" id="PTHR31005">
    <property type="entry name" value="DUF4139 DOMAIN-CONTAINING PROTEIN"/>
    <property type="match status" value="1"/>
</dbReference>
<evidence type="ECO:0000259" key="4">
    <source>
        <dbReference type="Pfam" id="PF13600"/>
    </source>
</evidence>
<dbReference type="NCBIfam" id="TIGR02231">
    <property type="entry name" value="mucoidy inhibitor MuiA family protein"/>
    <property type="match status" value="1"/>
</dbReference>
<dbReference type="PANTHER" id="PTHR31005:SF8">
    <property type="entry name" value="DUF4139 DOMAIN-CONTAINING PROTEIN"/>
    <property type="match status" value="1"/>
</dbReference>
<proteinExistence type="predicted"/>
<evidence type="ECO:0008006" key="7">
    <source>
        <dbReference type="Google" id="ProtNLM"/>
    </source>
</evidence>
<keyword evidence="6" id="KW-1185">Reference proteome</keyword>
<dbReference type="InterPro" id="IPR025554">
    <property type="entry name" value="DUF4140"/>
</dbReference>
<feature type="domain" description="DUF4139" evidence="3">
    <location>
        <begin position="226"/>
        <end position="537"/>
    </location>
</feature>
<dbReference type="EMBL" id="BMYJ01000005">
    <property type="protein sequence ID" value="GHC55379.1"/>
    <property type="molecule type" value="Genomic_DNA"/>
</dbReference>
<reference evidence="5" key="1">
    <citation type="journal article" date="2014" name="Int. J. Syst. Evol. Microbiol.">
        <title>Complete genome sequence of Corynebacterium casei LMG S-19264T (=DSM 44701T), isolated from a smear-ripened cheese.</title>
        <authorList>
            <consortium name="US DOE Joint Genome Institute (JGI-PGF)"/>
            <person name="Walter F."/>
            <person name="Albersmeier A."/>
            <person name="Kalinowski J."/>
            <person name="Ruckert C."/>
        </authorList>
    </citation>
    <scope>NUCLEOTIDE SEQUENCE</scope>
    <source>
        <strain evidence="5">KCTC 23310</strain>
    </source>
</reference>
<dbReference type="Proteomes" id="UP000638981">
    <property type="component" value="Unassembled WGS sequence"/>
</dbReference>
<dbReference type="Pfam" id="PF13600">
    <property type="entry name" value="DUF4140"/>
    <property type="match status" value="1"/>
</dbReference>
<evidence type="ECO:0000256" key="1">
    <source>
        <dbReference type="SAM" id="Coils"/>
    </source>
</evidence>
<dbReference type="InterPro" id="IPR037291">
    <property type="entry name" value="DUF4139"/>
</dbReference>
<feature type="coiled-coil region" evidence="1">
    <location>
        <begin position="99"/>
        <end position="126"/>
    </location>
</feature>
<feature type="chain" id="PRO_5037271939" description="Mucoidy inhibitor MuiA family protein" evidence="2">
    <location>
        <begin position="19"/>
        <end position="542"/>
    </location>
</feature>
<keyword evidence="2" id="KW-0732">Signal</keyword>
<organism evidence="5 6">
    <name type="scientific">Neogemmobacter tilapiae</name>
    <dbReference type="NCBI Taxonomy" id="875041"/>
    <lineage>
        <taxon>Bacteria</taxon>
        <taxon>Pseudomonadati</taxon>
        <taxon>Pseudomonadota</taxon>
        <taxon>Alphaproteobacteria</taxon>
        <taxon>Rhodobacterales</taxon>
        <taxon>Paracoccaceae</taxon>
        <taxon>Neogemmobacter</taxon>
    </lineage>
</organism>
<accession>A0A918WIR1</accession>
<reference evidence="5" key="2">
    <citation type="submission" date="2020-09" db="EMBL/GenBank/DDBJ databases">
        <authorList>
            <person name="Sun Q."/>
            <person name="Kim S."/>
        </authorList>
    </citation>
    <scope>NUCLEOTIDE SEQUENCE</scope>
    <source>
        <strain evidence="5">KCTC 23310</strain>
    </source>
</reference>
<evidence type="ECO:0000259" key="3">
    <source>
        <dbReference type="Pfam" id="PF13598"/>
    </source>
</evidence>
<feature type="domain" description="DUF4140" evidence="4">
    <location>
        <begin position="30"/>
        <end position="135"/>
    </location>
</feature>
<evidence type="ECO:0000313" key="5">
    <source>
        <dbReference type="EMBL" id="GHC55379.1"/>
    </source>
</evidence>
<sequence length="542" mass="58242">MTRHFMALLLLTAAPVQAETIMAPANLTHVTLYPQGASVERVLTIDLPPGQHDLLIPGLPLGVDSQALDVRLSKGLVLGSSSLMDGRLPPDTLEPSAQIKAAEEAVKAAEADLRKADAAIATIRARGDAAREQVAALRSMVSGDAMPASPEAAAAMAAMVGRESLIALEAAQKAEAEAVEAEVARMVLQEALDQAIAGLEALTLEQEDGKTLALSVESTGGPATIEIVTLVAEAGWQPAYDFRLTTEPAAMTVERAMLVSQYSGEDWRDVTLTLSTATPYSESAPGSVWPWLLSIYKDEPQPEVFAADRALGGALMMEEPAPVVASEAASPGMAMDWKGATVEYTYPRKVTVRDQSDQLRLNLDQISMDPQVFALAVPMNNDRGFVMAKVTNTGKESLLPGTARYYRDGALVGGGYLDLLAAGDDVELGFGPLNSLIVTREIPARNEGERGVFTTATERSETAVIRVENQTGRTWPLVVRDRVPYSEQEDLEISYQATPVETQKDMDGQRGVLEWSTDLENGASFEIQLDHTVRWPEGMILQ</sequence>